<organism evidence="3 4">
    <name type="scientific">Abeliophyllum distichum</name>
    <dbReference type="NCBI Taxonomy" id="126358"/>
    <lineage>
        <taxon>Eukaryota</taxon>
        <taxon>Viridiplantae</taxon>
        <taxon>Streptophyta</taxon>
        <taxon>Embryophyta</taxon>
        <taxon>Tracheophyta</taxon>
        <taxon>Spermatophyta</taxon>
        <taxon>Magnoliopsida</taxon>
        <taxon>eudicotyledons</taxon>
        <taxon>Gunneridae</taxon>
        <taxon>Pentapetalae</taxon>
        <taxon>asterids</taxon>
        <taxon>lamiids</taxon>
        <taxon>Lamiales</taxon>
        <taxon>Oleaceae</taxon>
        <taxon>Forsythieae</taxon>
        <taxon>Abeliophyllum</taxon>
    </lineage>
</organism>
<feature type="compositionally biased region" description="Polar residues" evidence="1">
    <location>
        <begin position="84"/>
        <end position="102"/>
    </location>
</feature>
<evidence type="ECO:0000256" key="1">
    <source>
        <dbReference type="SAM" id="MobiDB-lite"/>
    </source>
</evidence>
<sequence>MVLTVHQFELVVFEPASPMIQYLDLPMFGSYLIIILSLSKFSLSPRLIKYWSRPRSDHVEARTWTSRPQIDRALINKPGAQDEVNANNSGGSKAKTNTNTQEAQEESTHLVTKRLRDHKPKGRA</sequence>
<comment type="caution">
    <text evidence="3">The sequence shown here is derived from an EMBL/GenBank/DDBJ whole genome shotgun (WGS) entry which is preliminary data.</text>
</comment>
<name>A0ABD1SEE2_9LAMI</name>
<dbReference type="Proteomes" id="UP001604336">
    <property type="component" value="Unassembled WGS sequence"/>
</dbReference>
<reference evidence="4" key="1">
    <citation type="submission" date="2024-07" db="EMBL/GenBank/DDBJ databases">
        <title>Two chromosome-level genome assemblies of Korean endemic species Abeliophyllum distichum and Forsythia ovata (Oleaceae).</title>
        <authorList>
            <person name="Jang H."/>
        </authorList>
    </citation>
    <scope>NUCLEOTIDE SEQUENCE [LARGE SCALE GENOMIC DNA]</scope>
</reference>
<keyword evidence="4" id="KW-1185">Reference proteome</keyword>
<protein>
    <submittedName>
        <fullName evidence="3">Uncharacterized protein</fullName>
    </submittedName>
</protein>
<keyword evidence="2" id="KW-0472">Membrane</keyword>
<gene>
    <name evidence="3" type="ORF">Adt_23514</name>
</gene>
<evidence type="ECO:0000313" key="4">
    <source>
        <dbReference type="Proteomes" id="UP001604336"/>
    </source>
</evidence>
<evidence type="ECO:0000313" key="3">
    <source>
        <dbReference type="EMBL" id="KAL2497964.1"/>
    </source>
</evidence>
<keyword evidence="2" id="KW-0812">Transmembrane</keyword>
<accession>A0ABD1SEE2</accession>
<feature type="region of interest" description="Disordered" evidence="1">
    <location>
        <begin position="75"/>
        <end position="124"/>
    </location>
</feature>
<proteinExistence type="predicted"/>
<feature type="transmembrane region" description="Helical" evidence="2">
    <location>
        <begin position="20"/>
        <end position="43"/>
    </location>
</feature>
<dbReference type="EMBL" id="JBFOLK010000007">
    <property type="protein sequence ID" value="KAL2497964.1"/>
    <property type="molecule type" value="Genomic_DNA"/>
</dbReference>
<evidence type="ECO:0000256" key="2">
    <source>
        <dbReference type="SAM" id="Phobius"/>
    </source>
</evidence>
<keyword evidence="2" id="KW-1133">Transmembrane helix</keyword>
<dbReference type="AlphaFoldDB" id="A0ABD1SEE2"/>
<feature type="compositionally biased region" description="Basic residues" evidence="1">
    <location>
        <begin position="111"/>
        <end position="124"/>
    </location>
</feature>